<dbReference type="RefSeq" id="XP_003325926.2">
    <property type="nucleotide sequence ID" value="XM_003325878.2"/>
</dbReference>
<protein>
    <submittedName>
        <fullName evidence="1">Uncharacterized protein</fullName>
    </submittedName>
</protein>
<proteinExistence type="predicted"/>
<name>E3KBM2_PUCGT</name>
<dbReference type="OrthoDB" id="2509904at2759"/>
<organism evidence="1 2">
    <name type="scientific">Puccinia graminis f. sp. tritici (strain CRL 75-36-700-3 / race SCCL)</name>
    <name type="common">Black stem rust fungus</name>
    <dbReference type="NCBI Taxonomy" id="418459"/>
    <lineage>
        <taxon>Eukaryota</taxon>
        <taxon>Fungi</taxon>
        <taxon>Dikarya</taxon>
        <taxon>Basidiomycota</taxon>
        <taxon>Pucciniomycotina</taxon>
        <taxon>Pucciniomycetes</taxon>
        <taxon>Pucciniales</taxon>
        <taxon>Pucciniaceae</taxon>
        <taxon>Puccinia</taxon>
    </lineage>
</organism>
<reference key="1">
    <citation type="submission" date="2007-01" db="EMBL/GenBank/DDBJ databases">
        <title>The Genome Sequence of Puccinia graminis f. sp. tritici Strain CRL 75-36-700-3.</title>
        <authorList>
            <consortium name="The Broad Institute Genome Sequencing Platform"/>
            <person name="Birren B."/>
            <person name="Lander E."/>
            <person name="Galagan J."/>
            <person name="Nusbaum C."/>
            <person name="Devon K."/>
            <person name="Cuomo C."/>
            <person name="Jaffe D."/>
            <person name="Butler J."/>
            <person name="Alvarez P."/>
            <person name="Gnerre S."/>
            <person name="Grabherr M."/>
            <person name="Mauceli E."/>
            <person name="Brockman W."/>
            <person name="Young S."/>
            <person name="LaButti K."/>
            <person name="Sykes S."/>
            <person name="DeCaprio D."/>
            <person name="Crawford M."/>
            <person name="Koehrsen M."/>
            <person name="Engels R."/>
            <person name="Montgomery P."/>
            <person name="Pearson M."/>
            <person name="Howarth C."/>
            <person name="Larson L."/>
            <person name="White J."/>
            <person name="Zeng Q."/>
            <person name="Kodira C."/>
            <person name="Yandava C."/>
            <person name="Alvarado L."/>
            <person name="O'Leary S."/>
            <person name="Szabo L."/>
            <person name="Dean R."/>
            <person name="Schein J."/>
        </authorList>
    </citation>
    <scope>NUCLEOTIDE SEQUENCE</scope>
    <source>
        <strain>CRL 75-36-700-3</strain>
    </source>
</reference>
<accession>E3KBM2</accession>
<dbReference type="VEuPathDB" id="FungiDB:PGTG_07756"/>
<gene>
    <name evidence="1" type="ORF">PGTG_07756</name>
</gene>
<keyword evidence="2" id="KW-1185">Reference proteome</keyword>
<dbReference type="GeneID" id="10537245"/>
<dbReference type="InParanoid" id="E3KBM2"/>
<dbReference type="KEGG" id="pgr:PGTG_07756"/>
<dbReference type="Proteomes" id="UP000008783">
    <property type="component" value="Unassembled WGS sequence"/>
</dbReference>
<dbReference type="AlphaFoldDB" id="E3KBM2"/>
<dbReference type="EMBL" id="DS178279">
    <property type="protein sequence ID" value="EFP81507.2"/>
    <property type="molecule type" value="Genomic_DNA"/>
</dbReference>
<evidence type="ECO:0000313" key="1">
    <source>
        <dbReference type="EMBL" id="EFP81507.2"/>
    </source>
</evidence>
<evidence type="ECO:0000313" key="2">
    <source>
        <dbReference type="Proteomes" id="UP000008783"/>
    </source>
</evidence>
<sequence length="176" mass="19617">MVSQSGGHSVAGIVVILRRLHSKSPLCFDFQILKFESPCPRLVHPKMVSMTKVIWPALVCALMLRPAAAALPARAPSAGICCDRCEVIFRQAGQTGRQNSRTLKPLEAPKTQYCWIMRQAAPDKCQTLLEIKEYHCRRCNVYAWESTSSCQDHGQPVNLLWVTFEDEEAGGSSAER</sequence>
<reference evidence="2" key="2">
    <citation type="journal article" date="2011" name="Proc. Natl. Acad. Sci. U.S.A.">
        <title>Obligate biotrophy features unraveled by the genomic analysis of rust fungi.</title>
        <authorList>
            <person name="Duplessis S."/>
            <person name="Cuomo C.A."/>
            <person name="Lin Y.-C."/>
            <person name="Aerts A."/>
            <person name="Tisserant E."/>
            <person name="Veneault-Fourrey C."/>
            <person name="Joly D.L."/>
            <person name="Hacquard S."/>
            <person name="Amselem J."/>
            <person name="Cantarel B.L."/>
            <person name="Chiu R."/>
            <person name="Coutinho P.M."/>
            <person name="Feau N."/>
            <person name="Field M."/>
            <person name="Frey P."/>
            <person name="Gelhaye E."/>
            <person name="Goldberg J."/>
            <person name="Grabherr M.G."/>
            <person name="Kodira C.D."/>
            <person name="Kohler A."/>
            <person name="Kuees U."/>
            <person name="Lindquist E.A."/>
            <person name="Lucas S.M."/>
            <person name="Mago R."/>
            <person name="Mauceli E."/>
            <person name="Morin E."/>
            <person name="Murat C."/>
            <person name="Pangilinan J.L."/>
            <person name="Park R."/>
            <person name="Pearson M."/>
            <person name="Quesneville H."/>
            <person name="Rouhier N."/>
            <person name="Sakthikumar S."/>
            <person name="Salamov A.A."/>
            <person name="Schmutz J."/>
            <person name="Selles B."/>
            <person name="Shapiro H."/>
            <person name="Tanguay P."/>
            <person name="Tuskan G.A."/>
            <person name="Henrissat B."/>
            <person name="Van de Peer Y."/>
            <person name="Rouze P."/>
            <person name="Ellis J.G."/>
            <person name="Dodds P.N."/>
            <person name="Schein J.E."/>
            <person name="Zhong S."/>
            <person name="Hamelin R.C."/>
            <person name="Grigoriev I.V."/>
            <person name="Szabo L.J."/>
            <person name="Martin F."/>
        </authorList>
    </citation>
    <scope>NUCLEOTIDE SEQUENCE [LARGE SCALE GENOMIC DNA]</scope>
    <source>
        <strain evidence="2">CRL 75-36-700-3 / race SCCL</strain>
    </source>
</reference>
<dbReference type="HOGENOM" id="CLU_1525917_0_0_1"/>